<dbReference type="Proteomes" id="UP000188184">
    <property type="component" value="Plasmid unnamed1"/>
</dbReference>
<accession>A0A1Q2L4E0</accession>
<evidence type="ECO:0000313" key="2">
    <source>
        <dbReference type="Proteomes" id="UP000188184"/>
    </source>
</evidence>
<dbReference type="RefSeq" id="WP_077591104.1">
    <property type="nucleotide sequence ID" value="NZ_CP019641.1"/>
</dbReference>
<dbReference type="KEGG" id="pmar:B0X71_18855"/>
<evidence type="ECO:0000313" key="1">
    <source>
        <dbReference type="EMBL" id="AQQ55244.1"/>
    </source>
</evidence>
<proteinExistence type="predicted"/>
<dbReference type="EMBL" id="CP019641">
    <property type="protein sequence ID" value="AQQ55244.1"/>
    <property type="molecule type" value="Genomic_DNA"/>
</dbReference>
<keyword evidence="2" id="KW-1185">Reference proteome</keyword>
<organism evidence="1 2">
    <name type="scientific">Planococcus lenghuensis</name>
    <dbReference type="NCBI Taxonomy" id="2213202"/>
    <lineage>
        <taxon>Bacteria</taxon>
        <taxon>Bacillati</taxon>
        <taxon>Bacillota</taxon>
        <taxon>Bacilli</taxon>
        <taxon>Bacillales</taxon>
        <taxon>Caryophanaceae</taxon>
        <taxon>Planococcus</taxon>
    </lineage>
</organism>
<sequence length="259" mass="29449">MKKALIAIVVTLGLILFLSFYFSGSEEEKLQQGRADFLSTVTAGLNEQEVYDIYVFGENGDVSSDYENQVNDIFMEYGGNIKNLTIIPYSETAETPYSDYFEMIEDYPTIIVFSKTGIAFHSESPEQLEHFLSSELGKTKNVESINESTEERVAMVVEIGPTDTEELRLIEDYDKVSGILEALDGFVDWKEQGKPPVAEREGLQLNVMNSEDRETVIDSYQIYFSDEETEEGYIHYVDIDAYIAMDDEQEQVLLSSIEQ</sequence>
<reference evidence="1 2" key="1">
    <citation type="submission" date="2017-02" db="EMBL/GenBank/DDBJ databases">
        <title>The complete genomic sequence of a novel cold adapted crude oil-degrading bacterium Planococcus qaidamina Y42.</title>
        <authorList>
            <person name="Yang R."/>
        </authorList>
    </citation>
    <scope>NUCLEOTIDE SEQUENCE [LARGE SCALE GENOMIC DNA]</scope>
    <source>
        <strain evidence="1 2">Y42</strain>
        <plasmid evidence="1 2">unnamed1</plasmid>
    </source>
</reference>
<geneLocation type="plasmid" evidence="1 2">
    <name>unnamed1</name>
</geneLocation>
<gene>
    <name evidence="1" type="ORF">B0X71_18855</name>
</gene>
<dbReference type="AlphaFoldDB" id="A0A1Q2L4E0"/>
<protein>
    <submittedName>
        <fullName evidence="1">Uncharacterized protein</fullName>
    </submittedName>
</protein>
<keyword evidence="1" id="KW-0614">Plasmid</keyword>
<name>A0A1Q2L4E0_9BACL</name>